<dbReference type="Proteomes" id="UP000316270">
    <property type="component" value="Chromosome 10"/>
</dbReference>
<name>A0A517LDK1_9PEZI</name>
<gene>
    <name evidence="3" type="ORF">FKW77_003605</name>
</gene>
<sequence>MAKSPNGQIHGWGEHLQGYVNVPVVNKAMGGRSARSFTEEGRFREVAALVTAGDVLIVELGHNDQGSLSSQGEDLGKVPCAGSGNETCKSTVNGRPVIVRTFPAYLIDAGNAFVAKGGKVVFSSMTPNNICESGRCTYTPSRFTYFTKQAAQTVGHGSTFVDHGLYTAKAYQALGAAKVNSFFPFSNKEGGRDHTHTSDPGAMAVANAFVKAVLCANDPNLMPLLKYHSQDGAC</sequence>
<evidence type="ECO:0000256" key="1">
    <source>
        <dbReference type="ARBA" id="ARBA00008668"/>
    </source>
</evidence>
<dbReference type="InterPro" id="IPR037459">
    <property type="entry name" value="RhgT-like"/>
</dbReference>
<keyword evidence="4" id="KW-1185">Reference proteome</keyword>
<dbReference type="Gene3D" id="3.40.50.1110">
    <property type="entry name" value="SGNH hydrolase"/>
    <property type="match status" value="1"/>
</dbReference>
<comment type="similarity">
    <text evidence="1">Belongs to the 'GDSL' lipolytic enzyme family.</text>
</comment>
<dbReference type="OrthoDB" id="2141316at2759"/>
<dbReference type="EMBL" id="CP042194">
    <property type="protein sequence ID" value="QDS73720.1"/>
    <property type="molecule type" value="Genomic_DNA"/>
</dbReference>
<evidence type="ECO:0000313" key="3">
    <source>
        <dbReference type="EMBL" id="QDS73720.1"/>
    </source>
</evidence>
<dbReference type="SUPFAM" id="SSF52266">
    <property type="entry name" value="SGNH hydrolase"/>
    <property type="match status" value="1"/>
</dbReference>
<evidence type="ECO:0000313" key="4">
    <source>
        <dbReference type="Proteomes" id="UP000316270"/>
    </source>
</evidence>
<accession>A0A517LDK1</accession>
<dbReference type="PANTHER" id="PTHR43695">
    <property type="entry name" value="PUTATIVE (AFU_ORTHOLOGUE AFUA_2G17250)-RELATED"/>
    <property type="match status" value="1"/>
</dbReference>
<evidence type="ECO:0008006" key="5">
    <source>
        <dbReference type="Google" id="ProtNLM"/>
    </source>
</evidence>
<proteinExistence type="inferred from homology"/>
<dbReference type="AlphaFoldDB" id="A0A517LDK1"/>
<dbReference type="InterPro" id="IPR036514">
    <property type="entry name" value="SGNH_hydro_sf"/>
</dbReference>
<dbReference type="GO" id="GO:0016787">
    <property type="term" value="F:hydrolase activity"/>
    <property type="evidence" value="ECO:0007669"/>
    <property type="project" value="UniProtKB-KW"/>
</dbReference>
<evidence type="ECO:0000256" key="2">
    <source>
        <dbReference type="ARBA" id="ARBA00022801"/>
    </source>
</evidence>
<organism evidence="3 4">
    <name type="scientific">Venturia effusa</name>
    <dbReference type="NCBI Taxonomy" id="50376"/>
    <lineage>
        <taxon>Eukaryota</taxon>
        <taxon>Fungi</taxon>
        <taxon>Dikarya</taxon>
        <taxon>Ascomycota</taxon>
        <taxon>Pezizomycotina</taxon>
        <taxon>Dothideomycetes</taxon>
        <taxon>Pleosporomycetidae</taxon>
        <taxon>Venturiales</taxon>
        <taxon>Venturiaceae</taxon>
        <taxon>Venturia</taxon>
    </lineage>
</organism>
<keyword evidence="2" id="KW-0378">Hydrolase</keyword>
<dbReference type="PANTHER" id="PTHR43695:SF1">
    <property type="entry name" value="RHAMNOGALACTURONAN ACETYLESTERASE"/>
    <property type="match status" value="1"/>
</dbReference>
<protein>
    <recommendedName>
        <fullName evidence="5">SGNH hydrolase-type esterase domain-containing protein</fullName>
    </recommendedName>
</protein>
<reference evidence="3 4" key="1">
    <citation type="submission" date="2019-07" db="EMBL/GenBank/DDBJ databases">
        <title>Finished genome of Venturia effusa.</title>
        <authorList>
            <person name="Young C.A."/>
            <person name="Cox M.P."/>
            <person name="Ganley A.R.D."/>
            <person name="David W.J."/>
        </authorList>
    </citation>
    <scope>NUCLEOTIDE SEQUENCE [LARGE SCALE GENOMIC DNA]</scope>
    <source>
        <strain evidence="4">albino</strain>
    </source>
</reference>